<organism evidence="2 3">
    <name type="scientific">Aplosporella prunicola CBS 121167</name>
    <dbReference type="NCBI Taxonomy" id="1176127"/>
    <lineage>
        <taxon>Eukaryota</taxon>
        <taxon>Fungi</taxon>
        <taxon>Dikarya</taxon>
        <taxon>Ascomycota</taxon>
        <taxon>Pezizomycotina</taxon>
        <taxon>Dothideomycetes</taxon>
        <taxon>Dothideomycetes incertae sedis</taxon>
        <taxon>Botryosphaeriales</taxon>
        <taxon>Aplosporellaceae</taxon>
        <taxon>Aplosporella</taxon>
    </lineage>
</organism>
<feature type="region of interest" description="Disordered" evidence="1">
    <location>
        <begin position="75"/>
        <end position="105"/>
    </location>
</feature>
<reference evidence="2" key="1">
    <citation type="journal article" date="2020" name="Stud. Mycol.">
        <title>101 Dothideomycetes genomes: a test case for predicting lifestyles and emergence of pathogens.</title>
        <authorList>
            <person name="Haridas S."/>
            <person name="Albert R."/>
            <person name="Binder M."/>
            <person name="Bloem J."/>
            <person name="Labutti K."/>
            <person name="Salamov A."/>
            <person name="Andreopoulos B."/>
            <person name="Baker S."/>
            <person name="Barry K."/>
            <person name="Bills G."/>
            <person name="Bluhm B."/>
            <person name="Cannon C."/>
            <person name="Castanera R."/>
            <person name="Culley D."/>
            <person name="Daum C."/>
            <person name="Ezra D."/>
            <person name="Gonzalez J."/>
            <person name="Henrissat B."/>
            <person name="Kuo A."/>
            <person name="Liang C."/>
            <person name="Lipzen A."/>
            <person name="Lutzoni F."/>
            <person name="Magnuson J."/>
            <person name="Mondo S."/>
            <person name="Nolan M."/>
            <person name="Ohm R."/>
            <person name="Pangilinan J."/>
            <person name="Park H.-J."/>
            <person name="Ramirez L."/>
            <person name="Alfaro M."/>
            <person name="Sun H."/>
            <person name="Tritt A."/>
            <person name="Yoshinaga Y."/>
            <person name="Zwiers L.-H."/>
            <person name="Turgeon B."/>
            <person name="Goodwin S."/>
            <person name="Spatafora J."/>
            <person name="Crous P."/>
            <person name="Grigoriev I."/>
        </authorList>
    </citation>
    <scope>NUCLEOTIDE SEQUENCE</scope>
    <source>
        <strain evidence="2">CBS 121167</strain>
    </source>
</reference>
<accession>A0A6A6B179</accession>
<feature type="region of interest" description="Disordered" evidence="1">
    <location>
        <begin position="118"/>
        <end position="141"/>
    </location>
</feature>
<evidence type="ECO:0000313" key="2">
    <source>
        <dbReference type="EMBL" id="KAF2137919.1"/>
    </source>
</evidence>
<feature type="compositionally biased region" description="Basic and acidic residues" evidence="1">
    <location>
        <begin position="118"/>
        <end position="134"/>
    </location>
</feature>
<dbReference type="RefSeq" id="XP_033393634.1">
    <property type="nucleotide sequence ID" value="XM_033542478.1"/>
</dbReference>
<feature type="region of interest" description="Disordered" evidence="1">
    <location>
        <begin position="1"/>
        <end position="29"/>
    </location>
</feature>
<dbReference type="GeneID" id="54299975"/>
<dbReference type="Proteomes" id="UP000799438">
    <property type="component" value="Unassembled WGS sequence"/>
</dbReference>
<protein>
    <submittedName>
        <fullName evidence="2">Uncharacterized protein</fullName>
    </submittedName>
</protein>
<evidence type="ECO:0000256" key="1">
    <source>
        <dbReference type="SAM" id="MobiDB-lite"/>
    </source>
</evidence>
<dbReference type="AlphaFoldDB" id="A0A6A6B179"/>
<dbReference type="EMBL" id="ML995499">
    <property type="protein sequence ID" value="KAF2137919.1"/>
    <property type="molecule type" value="Genomic_DNA"/>
</dbReference>
<evidence type="ECO:0000313" key="3">
    <source>
        <dbReference type="Proteomes" id="UP000799438"/>
    </source>
</evidence>
<feature type="compositionally biased region" description="Polar residues" evidence="1">
    <location>
        <begin position="78"/>
        <end position="87"/>
    </location>
</feature>
<name>A0A6A6B179_9PEZI</name>
<sequence>MRRPERISPPAGRRVSQHSAPRAGAPTISSNCNDNYIPGLSLSSTLQVPASHIYYQYWPNHSHAKRPLTQLRHKPWVPSSQNFSPTKVQEEGDVNAPRPSPEKCRSFISTARRKSILVRKDSDTPAADGDKTPDSPKVSRRGMALISDNDPFADDMMSLVMRSEVMPGMALEPLTWRAAFCRKAARRKSNRSLPTLQVHFGLCMPTVQDPSVAGILKHKARNGKVPPIGLLGGCTIVCTL</sequence>
<proteinExistence type="predicted"/>
<gene>
    <name evidence="2" type="ORF">K452DRAFT_301636</name>
</gene>
<keyword evidence="3" id="KW-1185">Reference proteome</keyword>